<dbReference type="SUPFAM" id="SSF55486">
    <property type="entry name" value="Metalloproteases ('zincins'), catalytic domain"/>
    <property type="match status" value="1"/>
</dbReference>
<evidence type="ECO:0000256" key="5">
    <source>
        <dbReference type="ARBA" id="ARBA00022833"/>
    </source>
</evidence>
<evidence type="ECO:0000256" key="6">
    <source>
        <dbReference type="ARBA" id="ARBA00023049"/>
    </source>
</evidence>
<dbReference type="PRINTS" id="PR00786">
    <property type="entry name" value="NEPRILYSIN"/>
</dbReference>
<dbReference type="InterPro" id="IPR024079">
    <property type="entry name" value="MetalloPept_cat_dom_sf"/>
</dbReference>
<keyword evidence="4" id="KW-0378">Hydrolase</keyword>
<dbReference type="InterPro" id="IPR018497">
    <property type="entry name" value="Peptidase_M13_C"/>
</dbReference>
<comment type="caution">
    <text evidence="7">The sequence shown here is derived from an EMBL/GenBank/DDBJ whole genome shotgun (WGS) entry which is preliminary data.</text>
</comment>
<keyword evidence="3" id="KW-0479">Metal-binding</keyword>
<proteinExistence type="predicted"/>
<keyword evidence="6" id="KW-0482">Metalloprotease</keyword>
<dbReference type="InterPro" id="IPR042089">
    <property type="entry name" value="Peptidase_M13_dom_2"/>
</dbReference>
<dbReference type="EMBL" id="CACRXK020002500">
    <property type="protein sequence ID" value="CAB3994614.1"/>
    <property type="molecule type" value="Genomic_DNA"/>
</dbReference>
<dbReference type="Pfam" id="PF05649">
    <property type="entry name" value="Peptidase_M13_N"/>
    <property type="match status" value="1"/>
</dbReference>
<accession>A0A6S7GM89</accession>
<dbReference type="Pfam" id="PF01431">
    <property type="entry name" value="Peptidase_M13"/>
    <property type="match status" value="1"/>
</dbReference>
<keyword evidence="5" id="KW-0862">Zinc</keyword>
<gene>
    <name evidence="7" type="ORF">PACLA_8A030689</name>
</gene>
<evidence type="ECO:0000313" key="7">
    <source>
        <dbReference type="EMBL" id="CAB3994614.1"/>
    </source>
</evidence>
<dbReference type="InterPro" id="IPR008753">
    <property type="entry name" value="Peptidase_M13_N"/>
</dbReference>
<dbReference type="AlphaFoldDB" id="A0A6S7GM89"/>
<evidence type="ECO:0000256" key="3">
    <source>
        <dbReference type="ARBA" id="ARBA00022723"/>
    </source>
</evidence>
<dbReference type="PANTHER" id="PTHR11733:SF232">
    <property type="entry name" value="NEPRILYSIN METALLOPEPTIDASE FAMILY"/>
    <property type="match status" value="1"/>
</dbReference>
<dbReference type="Gene3D" id="1.10.1380.10">
    <property type="entry name" value="Neutral endopeptidase , domain2"/>
    <property type="match status" value="1"/>
</dbReference>
<dbReference type="Gene3D" id="3.40.390.10">
    <property type="entry name" value="Collagenase (Catalytic Domain)"/>
    <property type="match status" value="1"/>
</dbReference>
<dbReference type="PANTHER" id="PTHR11733">
    <property type="entry name" value="ZINC METALLOPROTEASE FAMILY M13 NEPRILYSIN-RELATED"/>
    <property type="match status" value="1"/>
</dbReference>
<organism evidence="7 8">
    <name type="scientific">Paramuricea clavata</name>
    <name type="common">Red gorgonian</name>
    <name type="synonym">Violescent sea-whip</name>
    <dbReference type="NCBI Taxonomy" id="317549"/>
    <lineage>
        <taxon>Eukaryota</taxon>
        <taxon>Metazoa</taxon>
        <taxon>Cnidaria</taxon>
        <taxon>Anthozoa</taxon>
        <taxon>Octocorallia</taxon>
        <taxon>Malacalcyonacea</taxon>
        <taxon>Plexauridae</taxon>
        <taxon>Paramuricea</taxon>
    </lineage>
</organism>
<dbReference type="GO" id="GO:0016485">
    <property type="term" value="P:protein processing"/>
    <property type="evidence" value="ECO:0007669"/>
    <property type="project" value="TreeGrafter"/>
</dbReference>
<evidence type="ECO:0000313" key="8">
    <source>
        <dbReference type="Proteomes" id="UP001152795"/>
    </source>
</evidence>
<dbReference type="OrthoDB" id="6475849at2759"/>
<comment type="cofactor">
    <cofactor evidence="1">
        <name>Zn(2+)</name>
        <dbReference type="ChEBI" id="CHEBI:29105"/>
    </cofactor>
</comment>
<sequence length="712" mass="81539">MKPRSEKLVSLYLMLFLPSMMLCHPSNPSTIIRSKSAKVCNHEHCRHVSDQILKSINVSVNPCDNFFEYSCGSWIKNHTIPKGRTQFSAITQLSMNNERILMDALETDEPTDSPTLKKVKNFYRSCLDTKTIDQRGKEPALKFIHQMHSWALAEDGTWDPKMWNFYDTLKLLHKTSPAEIFFVVDVIPNPTKHDKSKKEVIMIDQASLDLPQIIYFTSAADIRLLWRYMTEVGHLVGAKTNKSAETMKEVIKFEAQLAKILVPKSAKRYVKVPLQKLEKAVPGLDWHGHLQALFENRTINKSEPVVILANSYIPKMIDLIKKTKKSILSNYMVWRTLKEVVPLLDRRFRKTYYKFKEKIQGSATIKPRRKICFSYTDNILGPILGSLFVRKAFSPESKAKVEDMMSKIIQAFKENAKEEHWLSPQSEKAVREKVNAATIKVGYPHYLWNENEFSARYQALEITDGRWFENIVNTDKFSLMQTFAKLGQKRDKSHWITVPHLVNAFYVITKNEVVIPAGILQPPFFYSDVIPRSISYGAIGHVLGHELTHGFDDTGRKFDNAGELIGNATGWSKLSIKHFKEKAECLVKQFGQYKVLNKFHVDGKETLGENMADGGGIKMAYRAYVDWIKENGEEEILPDLDKTSQQLFFIGYAQKECTKTTSTSEFLSVTEDVHAPTKFRVLGTLANMKEFSEAFDCPLGTTMNPKAKCDVW</sequence>
<protein>
    <submittedName>
        <fullName evidence="7">Endothelin-converting enzyme 1-like</fullName>
    </submittedName>
</protein>
<evidence type="ECO:0000256" key="4">
    <source>
        <dbReference type="ARBA" id="ARBA00022801"/>
    </source>
</evidence>
<dbReference type="PROSITE" id="PS51885">
    <property type="entry name" value="NEPRILYSIN"/>
    <property type="match status" value="1"/>
</dbReference>
<dbReference type="InterPro" id="IPR000718">
    <property type="entry name" value="Peptidase_M13"/>
</dbReference>
<dbReference type="CDD" id="cd08662">
    <property type="entry name" value="M13"/>
    <property type="match status" value="1"/>
</dbReference>
<evidence type="ECO:0000256" key="1">
    <source>
        <dbReference type="ARBA" id="ARBA00001947"/>
    </source>
</evidence>
<dbReference type="GO" id="GO:0005886">
    <property type="term" value="C:plasma membrane"/>
    <property type="evidence" value="ECO:0007669"/>
    <property type="project" value="TreeGrafter"/>
</dbReference>
<name>A0A6S7GM89_PARCT</name>
<keyword evidence="8" id="KW-1185">Reference proteome</keyword>
<dbReference type="GO" id="GO:0046872">
    <property type="term" value="F:metal ion binding"/>
    <property type="evidence" value="ECO:0007669"/>
    <property type="project" value="UniProtKB-KW"/>
</dbReference>
<dbReference type="Proteomes" id="UP001152795">
    <property type="component" value="Unassembled WGS sequence"/>
</dbReference>
<dbReference type="GO" id="GO:0004222">
    <property type="term" value="F:metalloendopeptidase activity"/>
    <property type="evidence" value="ECO:0007669"/>
    <property type="project" value="InterPro"/>
</dbReference>
<reference evidence="7" key="1">
    <citation type="submission" date="2020-04" db="EMBL/GenBank/DDBJ databases">
        <authorList>
            <person name="Alioto T."/>
            <person name="Alioto T."/>
            <person name="Gomez Garrido J."/>
        </authorList>
    </citation>
    <scope>NUCLEOTIDE SEQUENCE</scope>
    <source>
        <strain evidence="7">A484AB</strain>
    </source>
</reference>
<keyword evidence="2" id="KW-0645">Protease</keyword>
<evidence type="ECO:0000256" key="2">
    <source>
        <dbReference type="ARBA" id="ARBA00022670"/>
    </source>
</evidence>